<reference evidence="12" key="2">
    <citation type="submission" date="2009-11" db="EMBL/GenBank/DDBJ databases">
        <title>The Genome Sequence of Allomyces macrogynus strain ATCC 38327.</title>
        <authorList>
            <consortium name="The Broad Institute Genome Sequencing Platform"/>
            <person name="Russ C."/>
            <person name="Cuomo C."/>
            <person name="Shea T."/>
            <person name="Young S.K."/>
            <person name="Zeng Q."/>
            <person name="Koehrsen M."/>
            <person name="Haas B."/>
            <person name="Borodovsky M."/>
            <person name="Guigo R."/>
            <person name="Alvarado L."/>
            <person name="Berlin A."/>
            <person name="Borenstein D."/>
            <person name="Chen Z."/>
            <person name="Engels R."/>
            <person name="Freedman E."/>
            <person name="Gellesch M."/>
            <person name="Goldberg J."/>
            <person name="Griggs A."/>
            <person name="Gujja S."/>
            <person name="Heiman D."/>
            <person name="Hepburn T."/>
            <person name="Howarth C."/>
            <person name="Jen D."/>
            <person name="Larson L."/>
            <person name="Lewis B."/>
            <person name="Mehta T."/>
            <person name="Park D."/>
            <person name="Pearson M."/>
            <person name="Roberts A."/>
            <person name="Saif S."/>
            <person name="Shenoy N."/>
            <person name="Sisk P."/>
            <person name="Stolte C."/>
            <person name="Sykes S."/>
            <person name="Walk T."/>
            <person name="White J."/>
            <person name="Yandava C."/>
            <person name="Burger G."/>
            <person name="Gray M.W."/>
            <person name="Holland P.W.H."/>
            <person name="King N."/>
            <person name="Lang F.B.F."/>
            <person name="Roger A.J."/>
            <person name="Ruiz-Trillo I."/>
            <person name="Lander E."/>
            <person name="Nusbaum C."/>
        </authorList>
    </citation>
    <scope>NUCLEOTIDE SEQUENCE [LARGE SCALE GENOMIC DNA]</scope>
    <source>
        <strain evidence="12">ATCC 38327</strain>
    </source>
</reference>
<keyword evidence="4" id="KW-0808">Transferase</keyword>
<protein>
    <recommendedName>
        <fullName evidence="2">tRNA (guanine(9)-N1)-methyltransferase</fullName>
        <ecNumber evidence="1">2.1.1.221</ecNumber>
    </recommendedName>
    <alternativeName>
        <fullName evidence="7">tRNA methyltransferase 10</fullName>
    </alternativeName>
    <alternativeName>
        <fullName evidence="6">tRNA(m1G9)-methyltransferase</fullName>
    </alternativeName>
</protein>
<feature type="region of interest" description="Disordered" evidence="9">
    <location>
        <begin position="1"/>
        <end position="61"/>
    </location>
</feature>
<dbReference type="OMA" id="AWTETRD"/>
<evidence type="ECO:0000256" key="8">
    <source>
        <dbReference type="ARBA" id="ARBA00048434"/>
    </source>
</evidence>
<dbReference type="InterPro" id="IPR038459">
    <property type="entry name" value="MT_TRM10-typ_sf"/>
</dbReference>
<comment type="catalytic activity">
    <reaction evidence="8">
        <text>guanosine(9) in tRNA + S-adenosyl-L-methionine = N(1)-methylguanosine(9) in tRNA + S-adenosyl-L-homocysteine + H(+)</text>
        <dbReference type="Rhea" id="RHEA:43156"/>
        <dbReference type="Rhea" id="RHEA-COMP:10367"/>
        <dbReference type="Rhea" id="RHEA-COMP:10368"/>
        <dbReference type="ChEBI" id="CHEBI:15378"/>
        <dbReference type="ChEBI" id="CHEBI:57856"/>
        <dbReference type="ChEBI" id="CHEBI:59789"/>
        <dbReference type="ChEBI" id="CHEBI:73542"/>
        <dbReference type="ChEBI" id="CHEBI:74269"/>
        <dbReference type="EC" id="2.1.1.221"/>
    </reaction>
</comment>
<evidence type="ECO:0000256" key="4">
    <source>
        <dbReference type="ARBA" id="ARBA00022679"/>
    </source>
</evidence>
<feature type="region of interest" description="Disordered" evidence="9">
    <location>
        <begin position="310"/>
        <end position="373"/>
    </location>
</feature>
<evidence type="ECO:0000256" key="6">
    <source>
        <dbReference type="ARBA" id="ARBA00031792"/>
    </source>
</evidence>
<feature type="domain" description="SAM-dependent MTase TRM10-type" evidence="10">
    <location>
        <begin position="118"/>
        <end position="311"/>
    </location>
</feature>
<proteinExistence type="predicted"/>
<keyword evidence="5" id="KW-0949">S-adenosyl-L-methionine</keyword>
<dbReference type="PANTHER" id="PTHR13563">
    <property type="entry name" value="TRNA (GUANINE-9-) METHYLTRANSFERASE"/>
    <property type="match status" value="1"/>
</dbReference>
<sequence>MSTTSTTHDPPAAIDSPSVVNPAAVVANPTASPSAATTADPAAANTEDRGRRPLPPGLDPALLEGLSKNARKRLIKDHQWQLKKAERVVHRRDERKAKAEKRRLMREQGLDLPPRRGPVVKPEDMVPSGVTLLIDLDFDGKMIEKEVKSMCKQLLYCYAANRRTTRPVNLVCAGMSQELEKVVETQIAEYKNWPNFPFHREPYTAAPGIERSSLVYLTADSPNVLTHLEPGTTYVIGGIVDHNRHKRLCLDRAHKDNVKHAQLPIGEFVALNSRKVLTINQCVEIMINVVQNGNDWKAAFETVIPQRKFKEGARNGSAESHDGDADRDDEEDVASEEAGEDSADSSTSAKRALGDRDADAANANVERGPKRLKTDVEAVVAAMADQSSV</sequence>
<gene>
    <name evidence="11" type="ORF">AMAG_08287</name>
</gene>
<feature type="compositionally biased region" description="Acidic residues" evidence="9">
    <location>
        <begin position="325"/>
        <end position="343"/>
    </location>
</feature>
<organism evidence="11 12">
    <name type="scientific">Allomyces macrogynus (strain ATCC 38327)</name>
    <name type="common">Allomyces javanicus var. macrogynus</name>
    <dbReference type="NCBI Taxonomy" id="578462"/>
    <lineage>
        <taxon>Eukaryota</taxon>
        <taxon>Fungi</taxon>
        <taxon>Fungi incertae sedis</taxon>
        <taxon>Blastocladiomycota</taxon>
        <taxon>Blastocladiomycetes</taxon>
        <taxon>Blastocladiales</taxon>
        <taxon>Blastocladiaceae</taxon>
        <taxon>Allomyces</taxon>
    </lineage>
</organism>
<dbReference type="CDD" id="cd18089">
    <property type="entry name" value="SPOUT_Trm10-like"/>
    <property type="match status" value="1"/>
</dbReference>
<evidence type="ECO:0000259" key="10">
    <source>
        <dbReference type="PROSITE" id="PS51675"/>
    </source>
</evidence>
<dbReference type="eggNOG" id="KOG2967">
    <property type="taxonomic scope" value="Eukaryota"/>
</dbReference>
<dbReference type="GO" id="GO:0005634">
    <property type="term" value="C:nucleus"/>
    <property type="evidence" value="ECO:0007669"/>
    <property type="project" value="TreeGrafter"/>
</dbReference>
<dbReference type="GO" id="GO:0002939">
    <property type="term" value="P:tRNA N1-guanine methylation"/>
    <property type="evidence" value="ECO:0007669"/>
    <property type="project" value="TreeGrafter"/>
</dbReference>
<dbReference type="PANTHER" id="PTHR13563:SF13">
    <property type="entry name" value="TRNA METHYLTRANSFERASE 10 HOMOLOG A"/>
    <property type="match status" value="1"/>
</dbReference>
<dbReference type="Gene3D" id="3.40.1280.30">
    <property type="match status" value="1"/>
</dbReference>
<dbReference type="GO" id="GO:0052905">
    <property type="term" value="F:tRNA (guanosine(9)-N1)-methyltransferase activity"/>
    <property type="evidence" value="ECO:0007669"/>
    <property type="project" value="UniProtKB-EC"/>
</dbReference>
<dbReference type="EC" id="2.1.1.221" evidence="1"/>
<evidence type="ECO:0000313" key="11">
    <source>
        <dbReference type="EMBL" id="KNE63124.1"/>
    </source>
</evidence>
<evidence type="ECO:0000256" key="5">
    <source>
        <dbReference type="ARBA" id="ARBA00022691"/>
    </source>
</evidence>
<dbReference type="OrthoDB" id="278300at2759"/>
<dbReference type="GO" id="GO:0000049">
    <property type="term" value="F:tRNA binding"/>
    <property type="evidence" value="ECO:0007669"/>
    <property type="project" value="TreeGrafter"/>
</dbReference>
<dbReference type="InterPro" id="IPR028564">
    <property type="entry name" value="MT_TRM10-typ"/>
</dbReference>
<evidence type="ECO:0000256" key="2">
    <source>
        <dbReference type="ARBA" id="ARBA00020451"/>
    </source>
</evidence>
<reference evidence="11 12" key="1">
    <citation type="submission" date="2009-11" db="EMBL/GenBank/DDBJ databases">
        <title>Annotation of Allomyces macrogynus ATCC 38327.</title>
        <authorList>
            <consortium name="The Broad Institute Genome Sequencing Platform"/>
            <person name="Russ C."/>
            <person name="Cuomo C."/>
            <person name="Burger G."/>
            <person name="Gray M.W."/>
            <person name="Holland P.W.H."/>
            <person name="King N."/>
            <person name="Lang F.B.F."/>
            <person name="Roger A.J."/>
            <person name="Ruiz-Trillo I."/>
            <person name="Young S.K."/>
            <person name="Zeng Q."/>
            <person name="Gargeya S."/>
            <person name="Fitzgerald M."/>
            <person name="Haas B."/>
            <person name="Abouelleil A."/>
            <person name="Alvarado L."/>
            <person name="Arachchi H.M."/>
            <person name="Berlin A."/>
            <person name="Chapman S.B."/>
            <person name="Gearin G."/>
            <person name="Goldberg J."/>
            <person name="Griggs A."/>
            <person name="Gujja S."/>
            <person name="Hansen M."/>
            <person name="Heiman D."/>
            <person name="Howarth C."/>
            <person name="Larimer J."/>
            <person name="Lui A."/>
            <person name="MacDonald P.J.P."/>
            <person name="McCowen C."/>
            <person name="Montmayeur A."/>
            <person name="Murphy C."/>
            <person name="Neiman D."/>
            <person name="Pearson M."/>
            <person name="Priest M."/>
            <person name="Roberts A."/>
            <person name="Saif S."/>
            <person name="Shea T."/>
            <person name="Sisk P."/>
            <person name="Stolte C."/>
            <person name="Sykes S."/>
            <person name="Wortman J."/>
            <person name="Nusbaum C."/>
            <person name="Birren B."/>
        </authorList>
    </citation>
    <scope>NUCLEOTIDE SEQUENCE [LARGE SCALE GENOMIC DNA]</scope>
    <source>
        <strain evidence="11 12">ATCC 38327</strain>
    </source>
</reference>
<dbReference type="Proteomes" id="UP000054350">
    <property type="component" value="Unassembled WGS sequence"/>
</dbReference>
<keyword evidence="12" id="KW-1185">Reference proteome</keyword>
<dbReference type="PROSITE" id="PS51675">
    <property type="entry name" value="SAM_MT_TRM10"/>
    <property type="match status" value="1"/>
</dbReference>
<dbReference type="AlphaFoldDB" id="A0A0L0SL60"/>
<feature type="compositionally biased region" description="Basic and acidic residues" evidence="9">
    <location>
        <begin position="310"/>
        <end position="324"/>
    </location>
</feature>
<dbReference type="VEuPathDB" id="FungiDB:AMAG_08287"/>
<keyword evidence="3" id="KW-0489">Methyltransferase</keyword>
<evidence type="ECO:0000256" key="9">
    <source>
        <dbReference type="SAM" id="MobiDB-lite"/>
    </source>
</evidence>
<evidence type="ECO:0000256" key="7">
    <source>
        <dbReference type="ARBA" id="ARBA00032166"/>
    </source>
</evidence>
<dbReference type="EMBL" id="GG745341">
    <property type="protein sequence ID" value="KNE63124.1"/>
    <property type="molecule type" value="Genomic_DNA"/>
</dbReference>
<evidence type="ECO:0000313" key="12">
    <source>
        <dbReference type="Proteomes" id="UP000054350"/>
    </source>
</evidence>
<evidence type="ECO:0000256" key="3">
    <source>
        <dbReference type="ARBA" id="ARBA00022603"/>
    </source>
</evidence>
<dbReference type="InterPro" id="IPR007356">
    <property type="entry name" value="tRNA_m1G_MeTrfase_euk"/>
</dbReference>
<feature type="compositionally biased region" description="Low complexity" evidence="9">
    <location>
        <begin position="15"/>
        <end position="45"/>
    </location>
</feature>
<accession>A0A0L0SL60</accession>
<dbReference type="STRING" id="578462.A0A0L0SL60"/>
<evidence type="ECO:0000256" key="1">
    <source>
        <dbReference type="ARBA" id="ARBA00012797"/>
    </source>
</evidence>
<name>A0A0L0SL60_ALLM3</name>